<evidence type="ECO:0000256" key="2">
    <source>
        <dbReference type="ARBA" id="ARBA00022448"/>
    </source>
</evidence>
<dbReference type="Proteomes" id="UP000822688">
    <property type="component" value="Chromosome 6"/>
</dbReference>
<comment type="caution">
    <text evidence="11">The sequence shown here is derived from an EMBL/GenBank/DDBJ whole genome shotgun (WGS) entry which is preliminary data.</text>
</comment>
<evidence type="ECO:0000256" key="5">
    <source>
        <dbReference type="ARBA" id="ARBA00022840"/>
    </source>
</evidence>
<dbReference type="InterPro" id="IPR013525">
    <property type="entry name" value="ABC2_TM"/>
</dbReference>
<sequence>MAEIGGQDGNFRDLGGGDLRPSRPSVDSTGTAPGTNIRFARAPSDRERGQPSASDNSGPSILQRFGSGRSFGSARIQPLQTPVTKSNQGVEDDGLAFYPQDLLEEGLGEWKDRASSLQTLKKSTSVSASRGYRGAEKTPSFTFRRRSHDSYGGIEGAARHSTDDEGDRGQFRLSGASQDGTYGGQGRSGAATAGIEARGSSMYGAGLQQESPARQRGERSLDLSQDFFVTLAEAPQASLIHLVSLYHQTLLRHGLVEEAEAITSVLAGLQNEESGRIEREELKGMDLLLKEGLLKYLLSIQPHIPQVPRQVVKFKGVTYSMRVKIEKGYETMFTKIKGLIGGLLKQPRLENMTMLRDVTGYLMPGTLTLVVGPPGAGKRAFLNVIGGRPMSPDSSLSGTVTYNGNNVRDVNVERFAAVVSSEDVHLPSLTVRETLEFARDCSQAFRPKYFTEDLKSVMGEALKHGQDPKMEMNLSMLGLKRVADRPVGSPMTTEFQRHRLTTAEMFAGTYAVYLFDQLNSGGAVESQTFDMVTSIRMFTRVRKCTVLASILHPSEETLNLFDRIILLDSGQVMYQGPRQDVLPYFQSLGYVKPKHFSTSAFLSEVTTPEGVRYLQPGFPCLEREDFIASFLLSPTFRDIRRVVDCADPTQEQIWVQGRRPLGLKFTEKRSDDASGPTRAPASILVDEVIENEGTLADASMDHTSSVSPGDEVVAVGGAGVQLKYFKTNNRHDNSSSEQSLSQAIDQVAESVRLQLQRHFDPVKLTGVSRIQFMKGYVLKFRSETKVLLKRELKVLLRNKLGLELRFAQVLTMSTYTGVVFFRVQNDPDQLVMNLKRGVFFISVLNMTLINLGQLPGLLEERAVYYKQQGARFFRPQSFLFAKLLATLPFSFLEATLWTVVIYFMTGLNVESGSWHFWVFYLIMILTAINGSSLVRFMAYFAPDRDAANAFIGVLIAIFIIFAGFLVPRFSVPHYWLWAYYIDPLQWATTALVINEFNSKSYSMLCSQVTSLVNLPQCVGRPTNTVGHAYIARGQFYTSDSWIAVAVAVLLGWIVLWNLGAYYALARKRHHPQTLSPYMEMKLTSSQQHQFKAIDEEWGQAEVKLSLTSFPVTLSWHELSYDVMIPAIGQTRTVLKYVSGWGNPGEMVAFLGGHGAGKTTLLNCLAGRKVSSARVGGQILVNGYPRVHKTFAHVVGYVEDIMAYVPYMTVREGIEFSAAMRLSKNVGKKERKLFAEEIMNLVQISHISDMLLMAGGNEEILKEQSVRLAIATELAGNPSVLFLDEPLKGLDTHASRHIIECLRTIANTGRLVIVSLQQPSLRELSNFNTIQVLKNGETVYFKSGEYETVPADTVPVGTAAEFLIKYFEAIPGTPRCPRNKNPVAYALEVIGDGSADGGKAHRDYAFEYRVSELALRNHIVLQNLRRSKGQNGPELRESGYRAPYSVMAWEVVLKIQRIYWRNTKYNFGRLIGALILALILGTVYFNINPHTTVNMNVKSQSLFILCALLAISNAQSIVPLLLRMNSTMERDQETQQYSVWLHSMAWTFGEIPYMAVTTMIVCFVFCLMAQMAVDSAAQFFRFYFVLLEFSLAITFLGIVVVVISQRPAIAAVIISVVIGFWTSTGGSVVPKRKILPTVIWVFWSNPLQYVLNALTSIAFFCDTNKPTCLDSGRNLACLNDPTACPLCDCKRLDDARNAFLWTTLEFNRSLNHSRVPLDMLALALFCVVFRIAAGIVISYRKQKRLASKK</sequence>
<keyword evidence="7 9" id="KW-0472">Membrane</keyword>
<dbReference type="GO" id="GO:0005524">
    <property type="term" value="F:ATP binding"/>
    <property type="evidence" value="ECO:0007669"/>
    <property type="project" value="UniProtKB-KW"/>
</dbReference>
<feature type="transmembrane region" description="Helical" evidence="9">
    <location>
        <begin position="1550"/>
        <end position="1572"/>
    </location>
</feature>
<evidence type="ECO:0000256" key="4">
    <source>
        <dbReference type="ARBA" id="ARBA00022741"/>
    </source>
</evidence>
<feature type="domain" description="ABC transporter" evidence="10">
    <location>
        <begin position="1118"/>
        <end position="1359"/>
    </location>
</feature>
<evidence type="ECO:0000256" key="1">
    <source>
        <dbReference type="ARBA" id="ARBA00004141"/>
    </source>
</evidence>
<proteinExistence type="predicted"/>
<keyword evidence="2" id="KW-0813">Transport</keyword>
<keyword evidence="4" id="KW-0547">Nucleotide-binding</keyword>
<feature type="domain" description="ABC transporter" evidence="10">
    <location>
        <begin position="334"/>
        <end position="594"/>
    </location>
</feature>
<feature type="transmembrane region" description="Helical" evidence="9">
    <location>
        <begin position="879"/>
        <end position="904"/>
    </location>
</feature>
<evidence type="ECO:0000313" key="12">
    <source>
        <dbReference type="Proteomes" id="UP000822688"/>
    </source>
</evidence>
<keyword evidence="6 9" id="KW-1133">Transmembrane helix</keyword>
<keyword evidence="5" id="KW-0067">ATP-binding</keyword>
<protein>
    <recommendedName>
        <fullName evidence="10">ABC transporter domain-containing protein</fullName>
    </recommendedName>
</protein>
<reference evidence="11 12" key="1">
    <citation type="submission" date="2020-06" db="EMBL/GenBank/DDBJ databases">
        <title>WGS assembly of Ceratodon purpureus strain R40.</title>
        <authorList>
            <person name="Carey S.B."/>
            <person name="Jenkins J."/>
            <person name="Shu S."/>
            <person name="Lovell J.T."/>
            <person name="Sreedasyam A."/>
            <person name="Maumus F."/>
            <person name="Tiley G.P."/>
            <person name="Fernandez-Pozo N."/>
            <person name="Barry K."/>
            <person name="Chen C."/>
            <person name="Wang M."/>
            <person name="Lipzen A."/>
            <person name="Daum C."/>
            <person name="Saski C.A."/>
            <person name="Payton A.C."/>
            <person name="Mcbreen J.C."/>
            <person name="Conrad R.E."/>
            <person name="Kollar L.M."/>
            <person name="Olsson S."/>
            <person name="Huttunen S."/>
            <person name="Landis J.B."/>
            <person name="Wickett N.J."/>
            <person name="Johnson M.G."/>
            <person name="Rensing S.A."/>
            <person name="Grimwood J."/>
            <person name="Schmutz J."/>
            <person name="Mcdaniel S.F."/>
        </authorList>
    </citation>
    <scope>NUCLEOTIDE SEQUENCE [LARGE SCALE GENOMIC DNA]</scope>
    <source>
        <strain evidence="11 12">R40</strain>
    </source>
</reference>
<dbReference type="PANTHER" id="PTHR19241">
    <property type="entry name" value="ATP-BINDING CASSETTE TRANSPORTER"/>
    <property type="match status" value="1"/>
</dbReference>
<feature type="compositionally biased region" description="Polar residues" evidence="8">
    <location>
        <begin position="25"/>
        <end position="34"/>
    </location>
</feature>
<evidence type="ECO:0000256" key="6">
    <source>
        <dbReference type="ARBA" id="ARBA00022989"/>
    </source>
</evidence>
<feature type="transmembrane region" description="Helical" evidence="9">
    <location>
        <begin position="1578"/>
        <end position="1601"/>
    </location>
</feature>
<feature type="transmembrane region" description="Helical" evidence="9">
    <location>
        <begin position="1718"/>
        <end position="1738"/>
    </location>
</feature>
<feature type="transmembrane region" description="Helical" evidence="9">
    <location>
        <begin position="1608"/>
        <end position="1628"/>
    </location>
</feature>
<evidence type="ECO:0000256" key="8">
    <source>
        <dbReference type="SAM" id="MobiDB-lite"/>
    </source>
</evidence>
<dbReference type="SUPFAM" id="SSF52540">
    <property type="entry name" value="P-loop containing nucleoside triphosphate hydrolases"/>
    <property type="match status" value="2"/>
</dbReference>
<feature type="compositionally biased region" description="Basic and acidic residues" evidence="8">
    <location>
        <begin position="157"/>
        <end position="170"/>
    </location>
</feature>
<dbReference type="GO" id="GO:0016887">
    <property type="term" value="F:ATP hydrolysis activity"/>
    <property type="evidence" value="ECO:0007669"/>
    <property type="project" value="InterPro"/>
</dbReference>
<dbReference type="PROSITE" id="PS50893">
    <property type="entry name" value="ABC_TRANSPORTER_2"/>
    <property type="match status" value="2"/>
</dbReference>
<feature type="region of interest" description="Disordered" evidence="8">
    <location>
        <begin position="1"/>
        <end position="93"/>
    </location>
</feature>
<dbReference type="InterPro" id="IPR003439">
    <property type="entry name" value="ABC_transporter-like_ATP-bd"/>
</dbReference>
<dbReference type="InterPro" id="IPR027417">
    <property type="entry name" value="P-loop_NTPase"/>
</dbReference>
<dbReference type="EMBL" id="CM026427">
    <property type="protein sequence ID" value="KAG0570439.1"/>
    <property type="molecule type" value="Genomic_DNA"/>
</dbReference>
<evidence type="ECO:0000256" key="3">
    <source>
        <dbReference type="ARBA" id="ARBA00022692"/>
    </source>
</evidence>
<accession>A0A8T0HIG8</accession>
<dbReference type="GO" id="GO:0005886">
    <property type="term" value="C:plasma membrane"/>
    <property type="evidence" value="ECO:0007669"/>
    <property type="project" value="UniProtKB-ARBA"/>
</dbReference>
<dbReference type="Pfam" id="PF00005">
    <property type="entry name" value="ABC_tran"/>
    <property type="match status" value="2"/>
</dbReference>
<organism evidence="11 12">
    <name type="scientific">Ceratodon purpureus</name>
    <name type="common">Fire moss</name>
    <name type="synonym">Dicranum purpureum</name>
    <dbReference type="NCBI Taxonomy" id="3225"/>
    <lineage>
        <taxon>Eukaryota</taxon>
        <taxon>Viridiplantae</taxon>
        <taxon>Streptophyta</taxon>
        <taxon>Embryophyta</taxon>
        <taxon>Bryophyta</taxon>
        <taxon>Bryophytina</taxon>
        <taxon>Bryopsida</taxon>
        <taxon>Dicranidae</taxon>
        <taxon>Pseudoditrichales</taxon>
        <taxon>Ditrichaceae</taxon>
        <taxon>Ceratodon</taxon>
    </lineage>
</organism>
<feature type="transmembrane region" description="Helical" evidence="9">
    <location>
        <begin position="916"/>
        <end position="934"/>
    </location>
</feature>
<name>A0A8T0HIG8_CERPU</name>
<evidence type="ECO:0000259" key="10">
    <source>
        <dbReference type="PROSITE" id="PS50893"/>
    </source>
</evidence>
<evidence type="ECO:0000313" key="11">
    <source>
        <dbReference type="EMBL" id="KAG0570439.1"/>
    </source>
</evidence>
<dbReference type="Gene3D" id="3.40.50.300">
    <property type="entry name" value="P-loop containing nucleotide triphosphate hydrolases"/>
    <property type="match status" value="2"/>
</dbReference>
<feature type="compositionally biased region" description="Polar residues" evidence="8">
    <location>
        <begin position="51"/>
        <end position="60"/>
    </location>
</feature>
<feature type="region of interest" description="Disordered" evidence="8">
    <location>
        <begin position="114"/>
        <end position="191"/>
    </location>
</feature>
<dbReference type="SMART" id="SM00382">
    <property type="entry name" value="AAA"/>
    <property type="match status" value="1"/>
</dbReference>
<evidence type="ECO:0000256" key="9">
    <source>
        <dbReference type="SAM" id="Phobius"/>
    </source>
</evidence>
<feature type="compositionally biased region" description="Polar residues" evidence="8">
    <location>
        <begin position="115"/>
        <end position="128"/>
    </location>
</feature>
<evidence type="ECO:0000256" key="7">
    <source>
        <dbReference type="ARBA" id="ARBA00023136"/>
    </source>
</evidence>
<feature type="compositionally biased region" description="Polar residues" evidence="8">
    <location>
        <begin position="78"/>
        <end position="89"/>
    </location>
</feature>
<dbReference type="FunFam" id="3.40.50.300:FF:004208">
    <property type="entry name" value="Predicted protein"/>
    <property type="match status" value="1"/>
</dbReference>
<feature type="transmembrane region" description="Helical" evidence="9">
    <location>
        <begin position="946"/>
        <end position="966"/>
    </location>
</feature>
<keyword evidence="3 9" id="KW-0812">Transmembrane</keyword>
<dbReference type="InterPro" id="IPR003593">
    <property type="entry name" value="AAA+_ATPase"/>
</dbReference>
<comment type="subcellular location">
    <subcellularLocation>
        <location evidence="1">Membrane</location>
        <topology evidence="1">Multi-pass membrane protein</topology>
    </subcellularLocation>
</comment>
<keyword evidence="12" id="KW-1185">Reference proteome</keyword>
<dbReference type="GO" id="GO:0140359">
    <property type="term" value="F:ABC-type transporter activity"/>
    <property type="evidence" value="ECO:0007669"/>
    <property type="project" value="InterPro"/>
</dbReference>
<feature type="transmembrane region" description="Helical" evidence="9">
    <location>
        <begin position="1466"/>
        <end position="1486"/>
    </location>
</feature>
<feature type="transmembrane region" description="Helical" evidence="9">
    <location>
        <begin position="837"/>
        <end position="858"/>
    </location>
</feature>
<feature type="transmembrane region" description="Helical" evidence="9">
    <location>
        <begin position="1041"/>
        <end position="1064"/>
    </location>
</feature>
<gene>
    <name evidence="11" type="ORF">KC19_6G162100</name>
</gene>
<dbReference type="Pfam" id="PF01061">
    <property type="entry name" value="ABC2_membrane"/>
    <property type="match status" value="2"/>
</dbReference>